<organism evidence="1 2">
    <name type="scientific">Fulvivirga sedimenti</name>
    <dbReference type="NCBI Taxonomy" id="2879465"/>
    <lineage>
        <taxon>Bacteria</taxon>
        <taxon>Pseudomonadati</taxon>
        <taxon>Bacteroidota</taxon>
        <taxon>Cytophagia</taxon>
        <taxon>Cytophagales</taxon>
        <taxon>Fulvivirgaceae</taxon>
        <taxon>Fulvivirga</taxon>
    </lineage>
</organism>
<sequence>MKDVVHSYYKRVFEDFTILVRLNPIDLTGLELTIGADGTVEKRKLQFDEDIEDDLKEDSFKPSGALEFNLYLKGILPGRE</sequence>
<evidence type="ECO:0000313" key="1">
    <source>
        <dbReference type="EMBL" id="MCA6073586.1"/>
    </source>
</evidence>
<dbReference type="EMBL" id="JAIXNE010000001">
    <property type="protein sequence ID" value="MCA6073586.1"/>
    <property type="molecule type" value="Genomic_DNA"/>
</dbReference>
<protein>
    <submittedName>
        <fullName evidence="1">Uncharacterized protein</fullName>
    </submittedName>
</protein>
<proteinExistence type="predicted"/>
<comment type="caution">
    <text evidence="1">The sequence shown here is derived from an EMBL/GenBank/DDBJ whole genome shotgun (WGS) entry which is preliminary data.</text>
</comment>
<accession>A0A9X1HLM1</accession>
<dbReference type="RefSeq" id="WP_225696701.1">
    <property type="nucleotide sequence ID" value="NZ_JAIXNE010000001.1"/>
</dbReference>
<keyword evidence="2" id="KW-1185">Reference proteome</keyword>
<dbReference type="Proteomes" id="UP001139409">
    <property type="component" value="Unassembled WGS sequence"/>
</dbReference>
<gene>
    <name evidence="1" type="ORF">LDX50_01845</name>
</gene>
<evidence type="ECO:0000313" key="2">
    <source>
        <dbReference type="Proteomes" id="UP001139409"/>
    </source>
</evidence>
<name>A0A9X1HLM1_9BACT</name>
<dbReference type="AlphaFoldDB" id="A0A9X1HLM1"/>
<reference evidence="1" key="1">
    <citation type="submission" date="2021-09" db="EMBL/GenBank/DDBJ databases">
        <title>Fulvivirga sp. isolated from coastal sediment.</title>
        <authorList>
            <person name="Yu H."/>
        </authorList>
    </citation>
    <scope>NUCLEOTIDE SEQUENCE</scope>
    <source>
        <strain evidence="1">1062</strain>
    </source>
</reference>